<comment type="similarity">
    <text evidence="2">Belongs to the MotB family.</text>
</comment>
<dbReference type="Gene3D" id="3.30.1330.60">
    <property type="entry name" value="OmpA-like domain"/>
    <property type="match status" value="1"/>
</dbReference>
<dbReference type="RefSeq" id="WP_204655070.1">
    <property type="nucleotide sequence ID" value="NZ_JAFBFD010000054.1"/>
</dbReference>
<evidence type="ECO:0000313" key="11">
    <source>
        <dbReference type="EMBL" id="MFC4718167.1"/>
    </source>
</evidence>
<evidence type="ECO:0000256" key="6">
    <source>
        <dbReference type="ARBA" id="ARBA00023136"/>
    </source>
</evidence>
<protein>
    <submittedName>
        <fullName evidence="11">OmpA family protein</fullName>
    </submittedName>
</protein>
<dbReference type="PROSITE" id="PS51123">
    <property type="entry name" value="OMPA_2"/>
    <property type="match status" value="1"/>
</dbReference>
<dbReference type="Pfam" id="PF00691">
    <property type="entry name" value="OmpA"/>
    <property type="match status" value="1"/>
</dbReference>
<dbReference type="Pfam" id="PF13677">
    <property type="entry name" value="MotB_plug"/>
    <property type="match status" value="1"/>
</dbReference>
<dbReference type="EMBL" id="JBHSGS010000001">
    <property type="protein sequence ID" value="MFC4718167.1"/>
    <property type="molecule type" value="Genomic_DNA"/>
</dbReference>
<dbReference type="InterPro" id="IPR036737">
    <property type="entry name" value="OmpA-like_sf"/>
</dbReference>
<dbReference type="SUPFAM" id="SSF103088">
    <property type="entry name" value="OmpA-like"/>
    <property type="match status" value="1"/>
</dbReference>
<keyword evidence="12" id="KW-1185">Reference proteome</keyword>
<dbReference type="InterPro" id="IPR006665">
    <property type="entry name" value="OmpA-like"/>
</dbReference>
<comment type="caution">
    <text evidence="11">The sequence shown here is derived from an EMBL/GenBank/DDBJ whole genome shotgun (WGS) entry which is preliminary data.</text>
</comment>
<evidence type="ECO:0000259" key="10">
    <source>
        <dbReference type="PROSITE" id="PS51123"/>
    </source>
</evidence>
<evidence type="ECO:0000256" key="5">
    <source>
        <dbReference type="ARBA" id="ARBA00022989"/>
    </source>
</evidence>
<evidence type="ECO:0000313" key="12">
    <source>
        <dbReference type="Proteomes" id="UP001595969"/>
    </source>
</evidence>
<dbReference type="PANTHER" id="PTHR30329">
    <property type="entry name" value="STATOR ELEMENT OF FLAGELLAR MOTOR COMPLEX"/>
    <property type="match status" value="1"/>
</dbReference>
<evidence type="ECO:0000256" key="3">
    <source>
        <dbReference type="ARBA" id="ARBA00022475"/>
    </source>
</evidence>
<evidence type="ECO:0000256" key="4">
    <source>
        <dbReference type="ARBA" id="ARBA00022692"/>
    </source>
</evidence>
<dbReference type="PANTHER" id="PTHR30329:SF21">
    <property type="entry name" value="LIPOPROTEIN YIAD-RELATED"/>
    <property type="match status" value="1"/>
</dbReference>
<proteinExistence type="inferred from homology"/>
<dbReference type="CDD" id="cd07185">
    <property type="entry name" value="OmpA_C-like"/>
    <property type="match status" value="1"/>
</dbReference>
<organism evidence="11 12">
    <name type="scientific">Enterococcus lemanii</name>
    <dbReference type="NCBI Taxonomy" id="1159752"/>
    <lineage>
        <taxon>Bacteria</taxon>
        <taxon>Bacillati</taxon>
        <taxon>Bacillota</taxon>
        <taxon>Bacilli</taxon>
        <taxon>Lactobacillales</taxon>
        <taxon>Enterococcaceae</taxon>
        <taxon>Enterococcus</taxon>
    </lineage>
</organism>
<keyword evidence="3" id="KW-1003">Cell membrane</keyword>
<feature type="domain" description="OmpA-like" evidence="10">
    <location>
        <begin position="143"/>
        <end position="263"/>
    </location>
</feature>
<reference evidence="12" key="1">
    <citation type="journal article" date="2019" name="Int. J. Syst. Evol. Microbiol.">
        <title>The Global Catalogue of Microorganisms (GCM) 10K type strain sequencing project: providing services to taxonomists for standard genome sequencing and annotation.</title>
        <authorList>
            <consortium name="The Broad Institute Genomics Platform"/>
            <consortium name="The Broad Institute Genome Sequencing Center for Infectious Disease"/>
            <person name="Wu L."/>
            <person name="Ma J."/>
        </authorList>
    </citation>
    <scope>NUCLEOTIDE SEQUENCE [LARGE SCALE GENOMIC DNA]</scope>
    <source>
        <strain evidence="12">CGMCC 1.19032</strain>
    </source>
</reference>
<keyword evidence="4 9" id="KW-0812">Transmembrane</keyword>
<gene>
    <name evidence="11" type="ORF">ACFO5I_00060</name>
</gene>
<evidence type="ECO:0000256" key="2">
    <source>
        <dbReference type="ARBA" id="ARBA00008914"/>
    </source>
</evidence>
<dbReference type="Proteomes" id="UP001595969">
    <property type="component" value="Unassembled WGS sequence"/>
</dbReference>
<dbReference type="InterPro" id="IPR025713">
    <property type="entry name" value="MotB-like_N_dom"/>
</dbReference>
<feature type="region of interest" description="Disordered" evidence="8">
    <location>
        <begin position="77"/>
        <end position="101"/>
    </location>
</feature>
<feature type="compositionally biased region" description="Basic and acidic residues" evidence="8">
    <location>
        <begin position="78"/>
        <end position="89"/>
    </location>
</feature>
<evidence type="ECO:0000256" key="8">
    <source>
        <dbReference type="SAM" id="MobiDB-lite"/>
    </source>
</evidence>
<keyword evidence="5 9" id="KW-1133">Transmembrane helix</keyword>
<dbReference type="InterPro" id="IPR050330">
    <property type="entry name" value="Bact_OuterMem_StrucFunc"/>
</dbReference>
<accession>A0ABV9MQC7</accession>
<feature type="transmembrane region" description="Helical" evidence="9">
    <location>
        <begin position="16"/>
        <end position="37"/>
    </location>
</feature>
<sequence>MKRKKKHEEHIDEAWLLPYADMLTLLLALFIVMFAMARVDEGKFEEFKSEFGTIFAGLKVGGDSLVGPVMNLGNYSGKTDEGDGAKGDGGEDAAGSTVAEEEAKESAVAQKIEDQQMVEASENLKNDLADANLGQDTNVTLKSDGLHINLDSNILFAPGSADLSSEVQSSLGIIAPHLQKLDQEVTVAGYTDNIPENGKYHSNWELSAARAISVMNYLVTEQIVDGQKISVQAYGENKPHATNQTETGRAKNRRVEIIIKKAYQ</sequence>
<evidence type="ECO:0000256" key="1">
    <source>
        <dbReference type="ARBA" id="ARBA00004162"/>
    </source>
</evidence>
<evidence type="ECO:0000256" key="7">
    <source>
        <dbReference type="PROSITE-ProRule" id="PRU00473"/>
    </source>
</evidence>
<comment type="subcellular location">
    <subcellularLocation>
        <location evidence="1">Cell membrane</location>
        <topology evidence="1">Single-pass membrane protein</topology>
    </subcellularLocation>
</comment>
<keyword evidence="6 7" id="KW-0472">Membrane</keyword>
<evidence type="ECO:0000256" key="9">
    <source>
        <dbReference type="SAM" id="Phobius"/>
    </source>
</evidence>
<name>A0ABV9MQC7_9ENTE</name>